<protein>
    <recommendedName>
        <fullName evidence="4">Secreted protein</fullName>
    </recommendedName>
</protein>
<keyword evidence="3" id="KW-1185">Reference proteome</keyword>
<name>A0AAV7WWU4_PLEWA</name>
<dbReference type="AlphaFoldDB" id="A0AAV7WWU4"/>
<reference evidence="2" key="1">
    <citation type="journal article" date="2022" name="bioRxiv">
        <title>Sequencing and chromosome-scale assembly of the giantPleurodeles waltlgenome.</title>
        <authorList>
            <person name="Brown T."/>
            <person name="Elewa A."/>
            <person name="Iarovenko S."/>
            <person name="Subramanian E."/>
            <person name="Araus A.J."/>
            <person name="Petzold A."/>
            <person name="Susuki M."/>
            <person name="Suzuki K.-i.T."/>
            <person name="Hayashi T."/>
            <person name="Toyoda A."/>
            <person name="Oliveira C."/>
            <person name="Osipova E."/>
            <person name="Leigh N.D."/>
            <person name="Simon A."/>
            <person name="Yun M.H."/>
        </authorList>
    </citation>
    <scope>NUCLEOTIDE SEQUENCE</scope>
    <source>
        <strain evidence="2">20211129_DDA</strain>
        <tissue evidence="2">Liver</tissue>
    </source>
</reference>
<gene>
    <name evidence="2" type="ORF">NDU88_006177</name>
</gene>
<feature type="compositionally biased region" description="Basic and acidic residues" evidence="1">
    <location>
        <begin position="41"/>
        <end position="52"/>
    </location>
</feature>
<dbReference type="Proteomes" id="UP001066276">
    <property type="component" value="Chromosome 1_1"/>
</dbReference>
<proteinExistence type="predicted"/>
<feature type="compositionally biased region" description="Low complexity" evidence="1">
    <location>
        <begin position="73"/>
        <end position="89"/>
    </location>
</feature>
<comment type="caution">
    <text evidence="2">The sequence shown here is derived from an EMBL/GenBank/DDBJ whole genome shotgun (WGS) entry which is preliminary data.</text>
</comment>
<accession>A0AAV7WWU4</accession>
<evidence type="ECO:0000256" key="1">
    <source>
        <dbReference type="SAM" id="MobiDB-lite"/>
    </source>
</evidence>
<organism evidence="2 3">
    <name type="scientific">Pleurodeles waltl</name>
    <name type="common">Iberian ribbed newt</name>
    <dbReference type="NCBI Taxonomy" id="8319"/>
    <lineage>
        <taxon>Eukaryota</taxon>
        <taxon>Metazoa</taxon>
        <taxon>Chordata</taxon>
        <taxon>Craniata</taxon>
        <taxon>Vertebrata</taxon>
        <taxon>Euteleostomi</taxon>
        <taxon>Amphibia</taxon>
        <taxon>Batrachia</taxon>
        <taxon>Caudata</taxon>
        <taxon>Salamandroidea</taxon>
        <taxon>Salamandridae</taxon>
        <taxon>Pleurodelinae</taxon>
        <taxon>Pleurodeles</taxon>
    </lineage>
</organism>
<sequence length="89" mass="9097">MLCCSVTVVFRPWHRGGSSPSGSSPPPHEGAVWLPSTRGAEAVESRSGHPPRDALPGPCGAHLSPRLRGGPEAAYTPASPVAPAVARVP</sequence>
<evidence type="ECO:0000313" key="3">
    <source>
        <dbReference type="Proteomes" id="UP001066276"/>
    </source>
</evidence>
<feature type="region of interest" description="Disordered" evidence="1">
    <location>
        <begin position="13"/>
        <end position="89"/>
    </location>
</feature>
<dbReference type="EMBL" id="JANPWB010000001">
    <property type="protein sequence ID" value="KAJ1218599.1"/>
    <property type="molecule type" value="Genomic_DNA"/>
</dbReference>
<evidence type="ECO:0000313" key="2">
    <source>
        <dbReference type="EMBL" id="KAJ1218599.1"/>
    </source>
</evidence>
<evidence type="ECO:0008006" key="4">
    <source>
        <dbReference type="Google" id="ProtNLM"/>
    </source>
</evidence>